<dbReference type="EMBL" id="KE125544">
    <property type="protein sequence ID" value="EPB67917.1"/>
    <property type="molecule type" value="Genomic_DNA"/>
</dbReference>
<dbReference type="PANTHER" id="PTHR47027">
    <property type="entry name" value="REVERSE TRANSCRIPTASE DOMAIN-CONTAINING PROTEIN"/>
    <property type="match status" value="1"/>
</dbReference>
<evidence type="ECO:0000256" key="1">
    <source>
        <dbReference type="SAM" id="MobiDB-lite"/>
    </source>
</evidence>
<dbReference type="PROSITE" id="PS50878">
    <property type="entry name" value="RT_POL"/>
    <property type="match status" value="1"/>
</dbReference>
<feature type="region of interest" description="Disordered" evidence="1">
    <location>
        <begin position="1"/>
        <end position="23"/>
    </location>
</feature>
<proteinExistence type="predicted"/>
<dbReference type="AlphaFoldDB" id="A0A0D6LJV7"/>
<feature type="non-terminal residue" evidence="3">
    <location>
        <position position="476"/>
    </location>
</feature>
<evidence type="ECO:0000313" key="3">
    <source>
        <dbReference type="EMBL" id="EPB67917.1"/>
    </source>
</evidence>
<sequence>MVEEGSKKKATSSKLGKSFKDVNRDLRAKLANINKNLLSIGSKEKKSQRVPPVLPAPAKIASKDAMVGTAHAPQRTPVFVRKKESTTRLQGNKQKVTSDEIPVAPSTSPSRTFAVNKSVLGKKAEEDVKEIILNRLEVTLDAYQPTEQAGFRKGFCCMDHIHTVVQLIERCREYTKPIVLTFIDYQKAFDSVETNVVLNALLQAGVDSAYVIILEQCNVGIVTTIQLFDKKLRIPIEKGVRQSDTISPKLFTSALQYAMSRLNWDEKGLSIDGKMLSNLRFADDILLISKNTKEMNQLINELNEVGKSIGLKTNTKKTQTMANQWSDNGTIHLDGIPLQKVDSFVYLRREINMMNDLIVEIGRRRKAAWAAMDTIREITSQIKDMNRRAHIFDSTVLPALCYGAETCTDNKNITTAMRTTHRALEKCLLGTNRWRRGKQGLTSKDLRKESKIRDPLEYMASAKHKWAGHVMRRKDD</sequence>
<dbReference type="PANTHER" id="PTHR47027:SF20">
    <property type="entry name" value="REVERSE TRANSCRIPTASE-LIKE PROTEIN WITH RNA-DIRECTED DNA POLYMERASE DOMAIN"/>
    <property type="match status" value="1"/>
</dbReference>
<dbReference type="InterPro" id="IPR043128">
    <property type="entry name" value="Rev_trsase/Diguanyl_cyclase"/>
</dbReference>
<dbReference type="SUPFAM" id="SSF56672">
    <property type="entry name" value="DNA/RNA polymerases"/>
    <property type="match status" value="1"/>
</dbReference>
<gene>
    <name evidence="3" type="ORF">ANCCEY_12995</name>
</gene>
<keyword evidence="4" id="KW-1185">Reference proteome</keyword>
<feature type="region of interest" description="Disordered" evidence="1">
    <location>
        <begin position="90"/>
        <end position="109"/>
    </location>
</feature>
<dbReference type="CDD" id="cd01650">
    <property type="entry name" value="RT_nLTR_like"/>
    <property type="match status" value="1"/>
</dbReference>
<feature type="domain" description="Reverse transcriptase" evidence="2">
    <location>
        <begin position="1"/>
        <end position="338"/>
    </location>
</feature>
<accession>A0A0D6LJV7</accession>
<dbReference type="InterPro" id="IPR043502">
    <property type="entry name" value="DNA/RNA_pol_sf"/>
</dbReference>
<reference evidence="3 4" key="1">
    <citation type="submission" date="2013-05" db="EMBL/GenBank/DDBJ databases">
        <title>Draft genome of the parasitic nematode Anyclostoma ceylanicum.</title>
        <authorList>
            <person name="Mitreva M."/>
        </authorList>
    </citation>
    <scope>NUCLEOTIDE SEQUENCE [LARGE SCALE GENOMIC DNA]</scope>
</reference>
<dbReference type="Gene3D" id="3.30.70.270">
    <property type="match status" value="1"/>
</dbReference>
<evidence type="ECO:0000313" key="4">
    <source>
        <dbReference type="Proteomes" id="UP000054495"/>
    </source>
</evidence>
<dbReference type="GO" id="GO:0003964">
    <property type="term" value="F:RNA-directed DNA polymerase activity"/>
    <property type="evidence" value="ECO:0007669"/>
    <property type="project" value="UniProtKB-KW"/>
</dbReference>
<dbReference type="InterPro" id="IPR000477">
    <property type="entry name" value="RT_dom"/>
</dbReference>
<protein>
    <submittedName>
        <fullName evidence="3">Reverse transcriptase</fullName>
    </submittedName>
</protein>
<name>A0A0D6LJV7_9BILA</name>
<keyword evidence="3" id="KW-0548">Nucleotidyltransferase</keyword>
<evidence type="ECO:0000259" key="2">
    <source>
        <dbReference type="PROSITE" id="PS50878"/>
    </source>
</evidence>
<organism evidence="3 4">
    <name type="scientific">Ancylostoma ceylanicum</name>
    <dbReference type="NCBI Taxonomy" id="53326"/>
    <lineage>
        <taxon>Eukaryota</taxon>
        <taxon>Metazoa</taxon>
        <taxon>Ecdysozoa</taxon>
        <taxon>Nematoda</taxon>
        <taxon>Chromadorea</taxon>
        <taxon>Rhabditida</taxon>
        <taxon>Rhabditina</taxon>
        <taxon>Rhabditomorpha</taxon>
        <taxon>Strongyloidea</taxon>
        <taxon>Ancylostomatidae</taxon>
        <taxon>Ancylostomatinae</taxon>
        <taxon>Ancylostoma</taxon>
    </lineage>
</organism>
<keyword evidence="3" id="KW-0808">Transferase</keyword>
<dbReference type="Proteomes" id="UP000054495">
    <property type="component" value="Unassembled WGS sequence"/>
</dbReference>
<dbReference type="Pfam" id="PF00078">
    <property type="entry name" value="RVT_1"/>
    <property type="match status" value="1"/>
</dbReference>
<keyword evidence="3" id="KW-0695">RNA-directed DNA polymerase</keyword>